<evidence type="ECO:0000256" key="1">
    <source>
        <dbReference type="SAM" id="MobiDB-lite"/>
    </source>
</evidence>
<proteinExistence type="predicted"/>
<sequence length="188" mass="20055">MRVSARSGSPQERGQRRAGVGGGVSPQRLFPPRAEFAFPLIRCVSLVCVTRGTTRQSARWVTGDAGVPCRHFSRGQWAPGVSRKTPGARPGPGSAEACGRPLALLVGAKRRGCPLGHLKAWGGVPPMVRKGTRSGAYPRHRPGPFVGDIRRSCCGCHSQSCVGWTPGPPFISYATHSKFLASLNTKCR</sequence>
<dbReference type="AlphaFoldDB" id="A0A7J8DIS2"/>
<feature type="compositionally biased region" description="Polar residues" evidence="1">
    <location>
        <begin position="1"/>
        <end position="12"/>
    </location>
</feature>
<protein>
    <submittedName>
        <fullName evidence="2">Uncharacterized protein</fullName>
    </submittedName>
</protein>
<feature type="region of interest" description="Disordered" evidence="1">
    <location>
        <begin position="76"/>
        <end position="95"/>
    </location>
</feature>
<keyword evidence="3" id="KW-1185">Reference proteome</keyword>
<reference evidence="2 3" key="1">
    <citation type="journal article" date="2020" name="Nature">
        <title>Six reference-quality genomes reveal evolution of bat adaptations.</title>
        <authorList>
            <person name="Jebb D."/>
            <person name="Huang Z."/>
            <person name="Pippel M."/>
            <person name="Hughes G.M."/>
            <person name="Lavrichenko K."/>
            <person name="Devanna P."/>
            <person name="Winkler S."/>
            <person name="Jermiin L.S."/>
            <person name="Skirmuntt E.C."/>
            <person name="Katzourakis A."/>
            <person name="Burkitt-Gray L."/>
            <person name="Ray D.A."/>
            <person name="Sullivan K.A.M."/>
            <person name="Roscito J.G."/>
            <person name="Kirilenko B.M."/>
            <person name="Davalos L.M."/>
            <person name="Corthals A.P."/>
            <person name="Power M.L."/>
            <person name="Jones G."/>
            <person name="Ransome R.D."/>
            <person name="Dechmann D.K.N."/>
            <person name="Locatelli A.G."/>
            <person name="Puechmaille S.J."/>
            <person name="Fedrigo O."/>
            <person name="Jarvis E.D."/>
            <person name="Hiller M."/>
            <person name="Vernes S.C."/>
            <person name="Myers E.W."/>
            <person name="Teeling E.C."/>
        </authorList>
    </citation>
    <scope>NUCLEOTIDE SEQUENCE [LARGE SCALE GENOMIC DNA]</scope>
    <source>
        <strain evidence="2">MRouAeg1</strain>
        <tissue evidence="2">Muscle</tissue>
    </source>
</reference>
<evidence type="ECO:0000313" key="2">
    <source>
        <dbReference type="EMBL" id="KAF6422926.1"/>
    </source>
</evidence>
<evidence type="ECO:0000313" key="3">
    <source>
        <dbReference type="Proteomes" id="UP000593571"/>
    </source>
</evidence>
<dbReference type="Proteomes" id="UP000593571">
    <property type="component" value="Unassembled WGS sequence"/>
</dbReference>
<dbReference type="EMBL" id="JACASE010000012">
    <property type="protein sequence ID" value="KAF6422926.1"/>
    <property type="molecule type" value="Genomic_DNA"/>
</dbReference>
<organism evidence="2 3">
    <name type="scientific">Rousettus aegyptiacus</name>
    <name type="common">Egyptian fruit bat</name>
    <name type="synonym">Pteropus aegyptiacus</name>
    <dbReference type="NCBI Taxonomy" id="9407"/>
    <lineage>
        <taxon>Eukaryota</taxon>
        <taxon>Metazoa</taxon>
        <taxon>Chordata</taxon>
        <taxon>Craniata</taxon>
        <taxon>Vertebrata</taxon>
        <taxon>Euteleostomi</taxon>
        <taxon>Mammalia</taxon>
        <taxon>Eutheria</taxon>
        <taxon>Laurasiatheria</taxon>
        <taxon>Chiroptera</taxon>
        <taxon>Yinpterochiroptera</taxon>
        <taxon>Pteropodoidea</taxon>
        <taxon>Pteropodidae</taxon>
        <taxon>Rousettinae</taxon>
        <taxon>Rousettus</taxon>
    </lineage>
</organism>
<comment type="caution">
    <text evidence="2">The sequence shown here is derived from an EMBL/GenBank/DDBJ whole genome shotgun (WGS) entry which is preliminary data.</text>
</comment>
<accession>A0A7J8DIS2</accession>
<gene>
    <name evidence="2" type="ORF">HJG63_008712</name>
</gene>
<feature type="region of interest" description="Disordered" evidence="1">
    <location>
        <begin position="1"/>
        <end position="26"/>
    </location>
</feature>
<name>A0A7J8DIS2_ROUAE</name>